<evidence type="ECO:0000313" key="3">
    <source>
        <dbReference type="WBParaSite" id="nRc.2.0.1.t42507-RA"/>
    </source>
</evidence>
<reference evidence="3" key="1">
    <citation type="submission" date="2022-11" db="UniProtKB">
        <authorList>
            <consortium name="WormBaseParasite"/>
        </authorList>
    </citation>
    <scope>IDENTIFICATION</scope>
</reference>
<protein>
    <submittedName>
        <fullName evidence="3">Uncharacterized protein</fullName>
    </submittedName>
</protein>
<name>A0A915KYE7_ROMCU</name>
<proteinExistence type="predicted"/>
<feature type="compositionally biased region" description="Low complexity" evidence="1">
    <location>
        <begin position="70"/>
        <end position="84"/>
    </location>
</feature>
<organism evidence="2 3">
    <name type="scientific">Romanomermis culicivorax</name>
    <name type="common">Nematode worm</name>
    <dbReference type="NCBI Taxonomy" id="13658"/>
    <lineage>
        <taxon>Eukaryota</taxon>
        <taxon>Metazoa</taxon>
        <taxon>Ecdysozoa</taxon>
        <taxon>Nematoda</taxon>
        <taxon>Enoplea</taxon>
        <taxon>Dorylaimia</taxon>
        <taxon>Mermithida</taxon>
        <taxon>Mermithoidea</taxon>
        <taxon>Mermithidae</taxon>
        <taxon>Romanomermis</taxon>
    </lineage>
</organism>
<feature type="region of interest" description="Disordered" evidence="1">
    <location>
        <begin position="39"/>
        <end position="96"/>
    </location>
</feature>
<evidence type="ECO:0000256" key="1">
    <source>
        <dbReference type="SAM" id="MobiDB-lite"/>
    </source>
</evidence>
<dbReference type="AlphaFoldDB" id="A0A915KYE7"/>
<keyword evidence="2" id="KW-1185">Reference proteome</keyword>
<evidence type="ECO:0000313" key="2">
    <source>
        <dbReference type="Proteomes" id="UP000887565"/>
    </source>
</evidence>
<sequence>MTTRGSSGWGGSVSELAWRGHRFTSANGSPPPPVHFHHRGISATGLLPTPGHFGHWPSRTVGAPPSSTVQQSRASEAQLSASESSHPHAKRGNLQVGHSRLRVKHNCLRMKRSQDCNPQLLKGFLGGAGAVPPLANVRVGATIPTRAQSKMAGFGTRGLAEASILWVECCMSPYNNTEGMQIICSSLEQKLIILLRSGQTELLQTIST</sequence>
<dbReference type="WBParaSite" id="nRc.2.0.1.t42507-RA">
    <property type="protein sequence ID" value="nRc.2.0.1.t42507-RA"/>
    <property type="gene ID" value="nRc.2.0.1.g42507"/>
</dbReference>
<accession>A0A915KYE7</accession>
<dbReference type="Proteomes" id="UP000887565">
    <property type="component" value="Unplaced"/>
</dbReference>